<evidence type="ECO:0000256" key="3">
    <source>
        <dbReference type="ARBA" id="ARBA00023163"/>
    </source>
</evidence>
<dbReference type="Gene3D" id="1.10.287.180">
    <property type="entry name" value="Transcription elongation factor, GreA/GreB, N-terminal domain"/>
    <property type="match status" value="1"/>
</dbReference>
<dbReference type="Pfam" id="PF03449">
    <property type="entry name" value="GreA_GreB_N"/>
    <property type="match status" value="1"/>
</dbReference>
<dbReference type="NCBIfam" id="TIGR01461">
    <property type="entry name" value="greB"/>
    <property type="match status" value="1"/>
</dbReference>
<dbReference type="SUPFAM" id="SSF46557">
    <property type="entry name" value="GreA transcript cleavage protein, N-terminal domain"/>
    <property type="match status" value="1"/>
</dbReference>
<keyword evidence="7" id="KW-0648">Protein biosynthesis</keyword>
<comment type="caution">
    <text evidence="7">The sequence shown here is derived from an EMBL/GenBank/DDBJ whole genome shotgun (WGS) entry which is preliminary data.</text>
</comment>
<keyword evidence="3 4" id="KW-0804">Transcription</keyword>
<dbReference type="HAMAP" id="MF_00930">
    <property type="entry name" value="GreB"/>
    <property type="match status" value="1"/>
</dbReference>
<evidence type="ECO:0000256" key="1">
    <source>
        <dbReference type="ARBA" id="ARBA00023015"/>
    </source>
</evidence>
<dbReference type="PROSITE" id="PS00830">
    <property type="entry name" value="GREAB_2"/>
    <property type="match status" value="1"/>
</dbReference>
<dbReference type="Pfam" id="PF01272">
    <property type="entry name" value="GreA_GreB"/>
    <property type="match status" value="1"/>
</dbReference>
<feature type="domain" description="Transcription elongation factor GreA/GreB N-terminal" evidence="6">
    <location>
        <begin position="40"/>
        <end position="110"/>
    </location>
</feature>
<evidence type="ECO:0000313" key="8">
    <source>
        <dbReference type="Proteomes" id="UP000789752"/>
    </source>
</evidence>
<dbReference type="InterPro" id="IPR018151">
    <property type="entry name" value="TF_GreA/GreB_CS"/>
</dbReference>
<keyword evidence="2 4" id="KW-0238">DNA-binding</keyword>
<accession>A0ABN7QR84</accession>
<sequence>MDGAWPFRSTMNKAFVKESTDDLDDDADVAQPEIPAGAKNYITPAGYRRLRDELLHLIDEERPEVVRLVSWAASNGDRSENGDYIYGKRRLREIDRRIRFLTKRLDLAEVVDSSRQESVDQVFFGASVDYGTEDGEMHTVTIVGVDEVNLDIGHVSWVSPIARALLKARTGDQVTLHTPAGPEPIDVLDVRYPRPDAGG</sequence>
<dbReference type="Proteomes" id="UP000789752">
    <property type="component" value="Unassembled WGS sequence"/>
</dbReference>
<evidence type="ECO:0000256" key="2">
    <source>
        <dbReference type="ARBA" id="ARBA00023125"/>
    </source>
</evidence>
<keyword evidence="1 4" id="KW-0805">Transcription regulation</keyword>
<comment type="similarity">
    <text evidence="4">Belongs to the GreA/GreB family. GreB subfamily.</text>
</comment>
<organism evidence="7 8">
    <name type="scientific">Paraburkholderia gardini</name>
    <dbReference type="NCBI Taxonomy" id="2823469"/>
    <lineage>
        <taxon>Bacteria</taxon>
        <taxon>Pseudomonadati</taxon>
        <taxon>Pseudomonadota</taxon>
        <taxon>Betaproteobacteria</taxon>
        <taxon>Burkholderiales</taxon>
        <taxon>Burkholderiaceae</taxon>
        <taxon>Paraburkholderia</taxon>
    </lineage>
</organism>
<evidence type="ECO:0000313" key="7">
    <source>
        <dbReference type="EMBL" id="CAG4912780.1"/>
    </source>
</evidence>
<evidence type="ECO:0000256" key="4">
    <source>
        <dbReference type="HAMAP-Rule" id="MF_00930"/>
    </source>
</evidence>
<proteinExistence type="inferred from homology"/>
<name>A0ABN7QR84_9BURK</name>
<dbReference type="InterPro" id="IPR023459">
    <property type="entry name" value="Tscrpt_elong_fac_GreA/B_fam"/>
</dbReference>
<dbReference type="SUPFAM" id="SSF54534">
    <property type="entry name" value="FKBP-like"/>
    <property type="match status" value="1"/>
</dbReference>
<evidence type="ECO:0000259" key="5">
    <source>
        <dbReference type="Pfam" id="PF01272"/>
    </source>
</evidence>
<keyword evidence="7" id="KW-0251">Elongation factor</keyword>
<feature type="domain" description="Transcription elongation factor GreA/GreB C-terminal" evidence="5">
    <location>
        <begin position="119"/>
        <end position="192"/>
    </location>
</feature>
<dbReference type="EMBL" id="CAJQYY010000024">
    <property type="protein sequence ID" value="CAG4912780.1"/>
    <property type="molecule type" value="Genomic_DNA"/>
</dbReference>
<dbReference type="InterPro" id="IPR036805">
    <property type="entry name" value="Tscrpt_elong_fac_GreA/B_N_sf"/>
</dbReference>
<dbReference type="InterPro" id="IPR036953">
    <property type="entry name" value="GreA/GreB_C_sf"/>
</dbReference>
<dbReference type="HAMAP" id="MF_00105">
    <property type="entry name" value="GreA_GreB"/>
    <property type="match status" value="1"/>
</dbReference>
<dbReference type="NCBIfam" id="NF002506">
    <property type="entry name" value="PRK01885.1"/>
    <property type="match status" value="1"/>
</dbReference>
<keyword evidence="8" id="KW-1185">Reference proteome</keyword>
<dbReference type="PANTHER" id="PTHR30437:SF6">
    <property type="entry name" value="TRANSCRIPTION ELONGATION FACTOR GREB"/>
    <property type="match status" value="1"/>
</dbReference>
<dbReference type="GO" id="GO:0003746">
    <property type="term" value="F:translation elongation factor activity"/>
    <property type="evidence" value="ECO:0007669"/>
    <property type="project" value="UniProtKB-KW"/>
</dbReference>
<reference evidence="7 8" key="1">
    <citation type="submission" date="2021-04" db="EMBL/GenBank/DDBJ databases">
        <authorList>
            <person name="Vanwijnsberghe S."/>
        </authorList>
    </citation>
    <scope>NUCLEOTIDE SEQUENCE [LARGE SCALE GENOMIC DNA]</scope>
    <source>
        <strain evidence="7 8">LMG 32171</strain>
    </source>
</reference>
<comment type="function">
    <text evidence="4">Necessary for efficient RNA polymerase transcription elongation past template-encoded arresting sites. The arresting sites in DNA have the property of trapping a certain fraction of elongating RNA polymerases that pass through, resulting in locked ternary complexes. Cleavage of the nascent transcript by cleavage factors such as GreA or GreB allows the resumption of elongation from the new 3'terminus. GreB releases sequences of up to 9 nucleotides in length.</text>
</comment>
<dbReference type="Gene3D" id="3.10.50.30">
    <property type="entry name" value="Transcription elongation factor, GreA/GreB, C-terminal domain"/>
    <property type="match status" value="1"/>
</dbReference>
<dbReference type="InterPro" id="IPR006358">
    <property type="entry name" value="Tscrpt_elong_fac_GreB"/>
</dbReference>
<gene>
    <name evidence="4 7" type="primary">greB</name>
    <name evidence="7" type="ORF">R54767_03930</name>
</gene>
<protein>
    <recommendedName>
        <fullName evidence="4">Transcription elongation factor GreB</fullName>
    </recommendedName>
    <alternativeName>
        <fullName evidence="4">Transcript cleavage factor GreB</fullName>
    </alternativeName>
</protein>
<dbReference type="InterPro" id="IPR022691">
    <property type="entry name" value="Tscrpt_elong_fac_GreA/B_N"/>
</dbReference>
<dbReference type="PROSITE" id="PS00829">
    <property type="entry name" value="GREAB_1"/>
    <property type="match status" value="1"/>
</dbReference>
<dbReference type="InterPro" id="IPR001437">
    <property type="entry name" value="Tscrpt_elong_fac_GreA/B_C"/>
</dbReference>
<evidence type="ECO:0000259" key="6">
    <source>
        <dbReference type="Pfam" id="PF03449"/>
    </source>
</evidence>
<dbReference type="InterPro" id="IPR028624">
    <property type="entry name" value="Tscrpt_elong_fac_GreA/B"/>
</dbReference>
<dbReference type="PANTHER" id="PTHR30437">
    <property type="entry name" value="TRANSCRIPTION ELONGATION FACTOR GREA"/>
    <property type="match status" value="1"/>
</dbReference>